<feature type="region of interest" description="Disordered" evidence="1">
    <location>
        <begin position="487"/>
        <end position="536"/>
    </location>
</feature>
<gene>
    <name evidence="2" type="ORF">SARC_08142</name>
</gene>
<evidence type="ECO:0000313" key="3">
    <source>
        <dbReference type="Proteomes" id="UP000054560"/>
    </source>
</evidence>
<keyword evidence="3" id="KW-1185">Reference proteome</keyword>
<dbReference type="Proteomes" id="UP000054560">
    <property type="component" value="Unassembled WGS sequence"/>
</dbReference>
<proteinExistence type="predicted"/>
<sequence length="536" mass="58075">MFKATKGKMVDFKNVQHMSQLMGDFNIHLNEQVPTLFTGDLLSGHLGLNLKYTFDYVSLTCWLRCVAVYGGSEHEVSTMQQTVIDEPGTFLAGKYSVPFDLVVPEGPPSLSLGEGGGEAIEVIWKLCFTVAKFTDTSTDMEDTVNVVVKEMECRIGVKADEIEDNVQTQEDALEIGGKRIKMRLTCQRQVTQKMQDETVNVKVDVHNDTGKKIDAVKMVCTQCVTMRTGALQMKKSRGSTPTQTPPLSPMYSGSMAGIPKVNTTQTTEDASVNPAVAAALAFTSSTGEQAGAPTCAIPPTFSPRARRSMLSPRNSIARLSSFLGDDNKSPTVSYTTQFQKSKRILNSRASEINCVMTVHPTADDIRKKHIATSRLSVQMGNVRLSPTSTPTRASPLHSPRHSMGNIPNSGNTQSSGNASPTGTPMPDHALHQTLAPMMVNMCPSFSFESEALQLSVQYFLEGKISVSDTFSTKSLHVKVPLILRTSARRSADSSPSTSPAPKYSPTARKAIGSPATRRAMVSPTARRPMGSTATRL</sequence>
<evidence type="ECO:0000256" key="1">
    <source>
        <dbReference type="SAM" id="MobiDB-lite"/>
    </source>
</evidence>
<evidence type="ECO:0000313" key="2">
    <source>
        <dbReference type="EMBL" id="KNC79466.1"/>
    </source>
</evidence>
<dbReference type="GeneID" id="25908646"/>
<reference evidence="2 3" key="1">
    <citation type="submission" date="2011-02" db="EMBL/GenBank/DDBJ databases">
        <title>The Genome Sequence of Sphaeroforma arctica JP610.</title>
        <authorList>
            <consortium name="The Broad Institute Genome Sequencing Platform"/>
            <person name="Russ C."/>
            <person name="Cuomo C."/>
            <person name="Young S.K."/>
            <person name="Zeng Q."/>
            <person name="Gargeya S."/>
            <person name="Alvarado L."/>
            <person name="Berlin A."/>
            <person name="Chapman S.B."/>
            <person name="Chen Z."/>
            <person name="Freedman E."/>
            <person name="Gellesch M."/>
            <person name="Goldberg J."/>
            <person name="Griggs A."/>
            <person name="Gujja S."/>
            <person name="Heilman E."/>
            <person name="Heiman D."/>
            <person name="Howarth C."/>
            <person name="Mehta T."/>
            <person name="Neiman D."/>
            <person name="Pearson M."/>
            <person name="Roberts A."/>
            <person name="Saif S."/>
            <person name="Shea T."/>
            <person name="Shenoy N."/>
            <person name="Sisk P."/>
            <person name="Stolte C."/>
            <person name="Sykes S."/>
            <person name="White J."/>
            <person name="Yandava C."/>
            <person name="Burger G."/>
            <person name="Gray M.W."/>
            <person name="Holland P.W.H."/>
            <person name="King N."/>
            <person name="Lang F.B.F."/>
            <person name="Roger A.J."/>
            <person name="Ruiz-Trillo I."/>
            <person name="Haas B."/>
            <person name="Nusbaum C."/>
            <person name="Birren B."/>
        </authorList>
    </citation>
    <scope>NUCLEOTIDE SEQUENCE [LARGE SCALE GENOMIC DNA]</scope>
    <source>
        <strain evidence="2 3">JP610</strain>
    </source>
</reference>
<organism evidence="2 3">
    <name type="scientific">Sphaeroforma arctica JP610</name>
    <dbReference type="NCBI Taxonomy" id="667725"/>
    <lineage>
        <taxon>Eukaryota</taxon>
        <taxon>Ichthyosporea</taxon>
        <taxon>Ichthyophonida</taxon>
        <taxon>Sphaeroforma</taxon>
    </lineage>
</organism>
<name>A0A0L0FS93_9EUKA</name>
<feature type="compositionally biased region" description="Polar residues" evidence="1">
    <location>
        <begin position="405"/>
        <end position="422"/>
    </location>
</feature>
<feature type="compositionally biased region" description="Low complexity" evidence="1">
    <location>
        <begin position="492"/>
        <end position="501"/>
    </location>
</feature>
<dbReference type="AlphaFoldDB" id="A0A0L0FS93"/>
<accession>A0A0L0FS93</accession>
<dbReference type="EMBL" id="KQ242300">
    <property type="protein sequence ID" value="KNC79466.1"/>
    <property type="molecule type" value="Genomic_DNA"/>
</dbReference>
<feature type="region of interest" description="Disordered" evidence="1">
    <location>
        <begin position="383"/>
        <end position="429"/>
    </location>
</feature>
<protein>
    <submittedName>
        <fullName evidence="2">Uncharacterized protein</fullName>
    </submittedName>
</protein>
<feature type="compositionally biased region" description="Polar residues" evidence="1">
    <location>
        <begin position="383"/>
        <end position="392"/>
    </location>
</feature>
<dbReference type="RefSeq" id="XP_014153368.1">
    <property type="nucleotide sequence ID" value="XM_014297893.1"/>
</dbReference>
<feature type="region of interest" description="Disordered" evidence="1">
    <location>
        <begin position="232"/>
        <end position="252"/>
    </location>
</feature>